<evidence type="ECO:0000256" key="1">
    <source>
        <dbReference type="SAM" id="Phobius"/>
    </source>
</evidence>
<organism evidence="3 6">
    <name type="scientific">Didymodactylos carnosus</name>
    <dbReference type="NCBI Taxonomy" id="1234261"/>
    <lineage>
        <taxon>Eukaryota</taxon>
        <taxon>Metazoa</taxon>
        <taxon>Spiralia</taxon>
        <taxon>Gnathifera</taxon>
        <taxon>Rotifera</taxon>
        <taxon>Eurotatoria</taxon>
        <taxon>Bdelloidea</taxon>
        <taxon>Philodinida</taxon>
        <taxon>Philodinidae</taxon>
        <taxon>Didymodactylos</taxon>
    </lineage>
</organism>
<evidence type="ECO:0000313" key="3">
    <source>
        <dbReference type="EMBL" id="CAF1528560.1"/>
    </source>
</evidence>
<dbReference type="Proteomes" id="UP000681722">
    <property type="component" value="Unassembled WGS sequence"/>
</dbReference>
<accession>A0A815V1J0</accession>
<dbReference type="AlphaFoldDB" id="A0A815V1J0"/>
<evidence type="ECO:0000313" key="6">
    <source>
        <dbReference type="Proteomes" id="UP000663829"/>
    </source>
</evidence>
<proteinExistence type="predicted"/>
<dbReference type="EMBL" id="CAJNOK010005605">
    <property type="protein sequence ID" value="CAF0978451.1"/>
    <property type="molecule type" value="Genomic_DNA"/>
</dbReference>
<dbReference type="Proteomes" id="UP000663829">
    <property type="component" value="Unassembled WGS sequence"/>
</dbReference>
<dbReference type="EMBL" id="CAJOBC010090124">
    <property type="protein sequence ID" value="CAF4387736.1"/>
    <property type="molecule type" value="Genomic_DNA"/>
</dbReference>
<name>A0A815V1J0_9BILA</name>
<gene>
    <name evidence="3" type="ORF">GPM918_LOCUS37923</name>
    <name evidence="2" type="ORF">OVA965_LOCUS13457</name>
    <name evidence="5" type="ORF">SRO942_LOCUS38709</name>
    <name evidence="4" type="ORF">TMI583_LOCUS13458</name>
</gene>
<protein>
    <submittedName>
        <fullName evidence="3">Uncharacterized protein</fullName>
    </submittedName>
</protein>
<dbReference type="Proteomes" id="UP000677228">
    <property type="component" value="Unassembled WGS sequence"/>
</dbReference>
<feature type="transmembrane region" description="Helical" evidence="1">
    <location>
        <begin position="182"/>
        <end position="207"/>
    </location>
</feature>
<comment type="caution">
    <text evidence="3">The sequence shown here is derived from an EMBL/GenBank/DDBJ whole genome shotgun (WGS) entry which is preliminary data.</text>
</comment>
<keyword evidence="1" id="KW-0472">Membrane</keyword>
<evidence type="ECO:0000313" key="5">
    <source>
        <dbReference type="EMBL" id="CAF4387736.1"/>
    </source>
</evidence>
<dbReference type="OrthoDB" id="10027757at2759"/>
<evidence type="ECO:0000313" key="4">
    <source>
        <dbReference type="EMBL" id="CAF3749074.1"/>
    </source>
</evidence>
<feature type="transmembrane region" description="Helical" evidence="1">
    <location>
        <begin position="85"/>
        <end position="106"/>
    </location>
</feature>
<sequence>MKELTATTSVIGTRQLVNQPLSALTTVWTPPYSTLMEQGIPTFDEQSLLSNYSYSSMYKAETLINAHLKRNWNTCWSKIMAISELLIGLISIIIGILIVVFELTLYQTGHGIWTGVTIFIAGIFAFLTLINRRHRFFLVVSFVHILAGLTSTAMIFVSVLGITLKNTTSEVDQTTDIVKLDYGLHGVLIGLGLLEKILCYTFLITIIRHTHKMV</sequence>
<keyword evidence="6" id="KW-1185">Reference proteome</keyword>
<feature type="transmembrane region" description="Helical" evidence="1">
    <location>
        <begin position="137"/>
        <end position="162"/>
    </location>
</feature>
<reference evidence="3" key="1">
    <citation type="submission" date="2021-02" db="EMBL/GenBank/DDBJ databases">
        <authorList>
            <person name="Nowell W R."/>
        </authorList>
    </citation>
    <scope>NUCLEOTIDE SEQUENCE</scope>
</reference>
<keyword evidence="1" id="KW-1133">Transmembrane helix</keyword>
<feature type="transmembrane region" description="Helical" evidence="1">
    <location>
        <begin position="112"/>
        <end position="130"/>
    </location>
</feature>
<evidence type="ECO:0000313" key="2">
    <source>
        <dbReference type="EMBL" id="CAF0978451.1"/>
    </source>
</evidence>
<keyword evidence="1" id="KW-0812">Transmembrane</keyword>
<dbReference type="EMBL" id="CAJOBA010005610">
    <property type="protein sequence ID" value="CAF3749074.1"/>
    <property type="molecule type" value="Genomic_DNA"/>
</dbReference>
<dbReference type="Proteomes" id="UP000682733">
    <property type="component" value="Unassembled WGS sequence"/>
</dbReference>
<dbReference type="EMBL" id="CAJNOQ010024552">
    <property type="protein sequence ID" value="CAF1528560.1"/>
    <property type="molecule type" value="Genomic_DNA"/>
</dbReference>